<dbReference type="SUPFAM" id="SSF54909">
    <property type="entry name" value="Dimeric alpha+beta barrel"/>
    <property type="match status" value="1"/>
</dbReference>
<proteinExistence type="predicted"/>
<keyword evidence="6" id="KW-1185">Reference proteome</keyword>
<dbReference type="PROSITE" id="PS50956">
    <property type="entry name" value="HTH_ASNC_2"/>
    <property type="match status" value="1"/>
</dbReference>
<dbReference type="InterPro" id="IPR019887">
    <property type="entry name" value="Tscrpt_reg_AsnC/Lrp_C"/>
</dbReference>
<dbReference type="GO" id="GO:0006355">
    <property type="term" value="P:regulation of DNA-templated transcription"/>
    <property type="evidence" value="ECO:0007669"/>
    <property type="project" value="UniProtKB-ARBA"/>
</dbReference>
<dbReference type="PANTHER" id="PTHR30154">
    <property type="entry name" value="LEUCINE-RESPONSIVE REGULATORY PROTEIN"/>
    <property type="match status" value="1"/>
</dbReference>
<dbReference type="GO" id="GO:0043200">
    <property type="term" value="P:response to amino acid"/>
    <property type="evidence" value="ECO:0007669"/>
    <property type="project" value="TreeGrafter"/>
</dbReference>
<dbReference type="Proteomes" id="UP000193450">
    <property type="component" value="Chromosome"/>
</dbReference>
<reference evidence="5 6" key="1">
    <citation type="submission" date="2016-11" db="EMBL/GenBank/DDBJ databases">
        <title>Trade-off between light-utilization and light-protection in marine flavobacteria.</title>
        <authorList>
            <person name="Kumagai Y."/>
        </authorList>
    </citation>
    <scope>NUCLEOTIDE SEQUENCE [LARGE SCALE GENOMIC DNA]</scope>
    <source>
        <strain evidence="5 6">NBRC 107125</strain>
    </source>
</reference>
<dbReference type="Pfam" id="PF13412">
    <property type="entry name" value="HTH_24"/>
    <property type="match status" value="1"/>
</dbReference>
<protein>
    <submittedName>
        <fullName evidence="5">ArsR family transcriptional regulator</fullName>
    </submittedName>
</protein>
<dbReference type="InterPro" id="IPR000485">
    <property type="entry name" value="AsnC-type_HTH_dom"/>
</dbReference>
<evidence type="ECO:0000259" key="4">
    <source>
        <dbReference type="PROSITE" id="PS50956"/>
    </source>
</evidence>
<dbReference type="InterPro" id="IPR019888">
    <property type="entry name" value="Tscrpt_reg_AsnC-like"/>
</dbReference>
<dbReference type="EMBL" id="CP019343">
    <property type="protein sequence ID" value="ARN73437.1"/>
    <property type="molecule type" value="Genomic_DNA"/>
</dbReference>
<dbReference type="GO" id="GO:0005829">
    <property type="term" value="C:cytosol"/>
    <property type="evidence" value="ECO:0007669"/>
    <property type="project" value="TreeGrafter"/>
</dbReference>
<dbReference type="InterPro" id="IPR019885">
    <property type="entry name" value="Tscrpt_reg_HTH_AsnC-type_CS"/>
</dbReference>
<dbReference type="SUPFAM" id="SSF46785">
    <property type="entry name" value="Winged helix' DNA-binding domain"/>
    <property type="match status" value="1"/>
</dbReference>
<evidence type="ECO:0000256" key="1">
    <source>
        <dbReference type="ARBA" id="ARBA00023015"/>
    </source>
</evidence>
<dbReference type="KEGG" id="osg:BST96_04500"/>
<sequence>MPKQALEISLDRIDLRILSHLQNNARITNTELADAVGLSPSPCLRRVKALEAHGVLKHYAGIVDAKAVGLPISVFVSVSLNRQEQQGLQDFEETVSDYIEVMECYLMTGSSDYLLRVVVPDLESYERFLTHKLTRINGIANIQSSFALKQVVYKTELPLASED</sequence>
<organism evidence="5 6">
    <name type="scientific">Oceanicoccus sagamiensis</name>
    <dbReference type="NCBI Taxonomy" id="716816"/>
    <lineage>
        <taxon>Bacteria</taxon>
        <taxon>Pseudomonadati</taxon>
        <taxon>Pseudomonadota</taxon>
        <taxon>Gammaproteobacteria</taxon>
        <taxon>Cellvibrionales</taxon>
        <taxon>Spongiibacteraceae</taxon>
        <taxon>Oceanicoccus</taxon>
    </lineage>
</organism>
<keyword evidence="1" id="KW-0805">Transcription regulation</keyword>
<dbReference type="CDD" id="cd00090">
    <property type="entry name" value="HTH_ARSR"/>
    <property type="match status" value="1"/>
</dbReference>
<dbReference type="InterPro" id="IPR011008">
    <property type="entry name" value="Dimeric_a/b-barrel"/>
</dbReference>
<dbReference type="InterPro" id="IPR036388">
    <property type="entry name" value="WH-like_DNA-bd_sf"/>
</dbReference>
<dbReference type="STRING" id="716816.BST96_04500"/>
<gene>
    <name evidence="5" type="ORF">BST96_04500</name>
</gene>
<keyword evidence="2" id="KW-0238">DNA-binding</keyword>
<dbReference type="AlphaFoldDB" id="A0A1X9NER8"/>
<dbReference type="OrthoDB" id="166264at2"/>
<dbReference type="RefSeq" id="WP_085757550.1">
    <property type="nucleotide sequence ID" value="NZ_CP019343.1"/>
</dbReference>
<accession>A0A1X9NER8</accession>
<dbReference type="PROSITE" id="PS00519">
    <property type="entry name" value="HTH_ASNC_1"/>
    <property type="match status" value="1"/>
</dbReference>
<dbReference type="InterPro" id="IPR036390">
    <property type="entry name" value="WH_DNA-bd_sf"/>
</dbReference>
<feature type="domain" description="HTH asnC-type" evidence="4">
    <location>
        <begin position="10"/>
        <end position="71"/>
    </location>
</feature>
<keyword evidence="3" id="KW-0804">Transcription</keyword>
<evidence type="ECO:0000313" key="6">
    <source>
        <dbReference type="Proteomes" id="UP000193450"/>
    </source>
</evidence>
<dbReference type="Pfam" id="PF01037">
    <property type="entry name" value="AsnC_trans_reg"/>
    <property type="match status" value="1"/>
</dbReference>
<dbReference type="PANTHER" id="PTHR30154:SF34">
    <property type="entry name" value="TRANSCRIPTIONAL REGULATOR AZLB"/>
    <property type="match status" value="1"/>
</dbReference>
<evidence type="ECO:0000256" key="2">
    <source>
        <dbReference type="ARBA" id="ARBA00023125"/>
    </source>
</evidence>
<dbReference type="Gene3D" id="1.10.10.10">
    <property type="entry name" value="Winged helix-like DNA-binding domain superfamily/Winged helix DNA-binding domain"/>
    <property type="match status" value="1"/>
</dbReference>
<dbReference type="PRINTS" id="PR00033">
    <property type="entry name" value="HTHASNC"/>
</dbReference>
<name>A0A1X9NER8_9GAMM</name>
<dbReference type="Gene3D" id="3.30.70.920">
    <property type="match status" value="1"/>
</dbReference>
<dbReference type="SMART" id="SM00344">
    <property type="entry name" value="HTH_ASNC"/>
    <property type="match status" value="1"/>
</dbReference>
<evidence type="ECO:0000313" key="5">
    <source>
        <dbReference type="EMBL" id="ARN73437.1"/>
    </source>
</evidence>
<dbReference type="GO" id="GO:0043565">
    <property type="term" value="F:sequence-specific DNA binding"/>
    <property type="evidence" value="ECO:0007669"/>
    <property type="project" value="InterPro"/>
</dbReference>
<dbReference type="InterPro" id="IPR011991">
    <property type="entry name" value="ArsR-like_HTH"/>
</dbReference>
<evidence type="ECO:0000256" key="3">
    <source>
        <dbReference type="ARBA" id="ARBA00023163"/>
    </source>
</evidence>